<dbReference type="Proteomes" id="UP000515703">
    <property type="component" value="Chromosome"/>
</dbReference>
<proteinExistence type="predicted"/>
<name>A0A7I8DTT8_9FIRM</name>
<reference evidence="1 2" key="2">
    <citation type="submission" date="2020-08" db="EMBL/GenBank/DDBJ databases">
        <authorList>
            <person name="Ueki A."/>
            <person name="Tonouchi A."/>
        </authorList>
    </citation>
    <scope>NUCLEOTIDE SEQUENCE [LARGE SCALE GENOMIC DNA]</scope>
    <source>
        <strain evidence="1 2">CTTW</strain>
    </source>
</reference>
<protein>
    <submittedName>
        <fullName evidence="1">Uncharacterized protein</fullName>
    </submittedName>
</protein>
<sequence length="155" mass="18337">MNKKKYGLIIFIVFFMILLFFSSSDHNLNNKISREKEHNINTKYTYNNEENTILNDLVYHQYESGIVVDTNSILTIESEDLYEYGIEYNFYLLDHKNKELVKLNYNDNNNISYEVLENGAYSIYAYNKDKNELIDLSSKIKVGTNYSTSNNYKIK</sequence>
<dbReference type="EMBL" id="AP023368">
    <property type="protein sequence ID" value="BCJ99706.1"/>
    <property type="molecule type" value="Genomic_DNA"/>
</dbReference>
<gene>
    <name evidence="1" type="ORF">bsdcttw_27470</name>
</gene>
<evidence type="ECO:0000313" key="1">
    <source>
        <dbReference type="EMBL" id="BCJ99706.1"/>
    </source>
</evidence>
<keyword evidence="2" id="KW-1185">Reference proteome</keyword>
<evidence type="ECO:0000313" key="2">
    <source>
        <dbReference type="Proteomes" id="UP000515703"/>
    </source>
</evidence>
<dbReference type="RefSeq" id="WP_185255449.1">
    <property type="nucleotide sequence ID" value="NZ_AP023368.1"/>
</dbReference>
<accession>A0A7I8DTT8</accession>
<reference evidence="1 2" key="1">
    <citation type="submission" date="2020-08" db="EMBL/GenBank/DDBJ databases">
        <title>Draft genome sequencing of an Anaerocolumna strain isolated from anoxic soil subjected to BSD treatment.</title>
        <authorList>
            <person name="Uek A."/>
            <person name="Tonouchi A."/>
        </authorList>
    </citation>
    <scope>NUCLEOTIDE SEQUENCE [LARGE SCALE GENOMIC DNA]</scope>
    <source>
        <strain evidence="1 2">CTTW</strain>
    </source>
</reference>
<dbReference type="AlphaFoldDB" id="A0A7I8DTT8"/>
<dbReference type="KEGG" id="acht:bsdcttw_27470"/>
<organism evidence="1 2">
    <name type="scientific">Anaerocolumna chitinilytica</name>
    <dbReference type="NCBI Taxonomy" id="1727145"/>
    <lineage>
        <taxon>Bacteria</taxon>
        <taxon>Bacillati</taxon>
        <taxon>Bacillota</taxon>
        <taxon>Clostridia</taxon>
        <taxon>Lachnospirales</taxon>
        <taxon>Lachnospiraceae</taxon>
        <taxon>Anaerocolumna</taxon>
    </lineage>
</organism>